<sequence>MANMDNPVVNRQYCWPKQIIAELSDEQKNIIVEGGGATPELLKDLEALGLVMNSPRFWWMTQLGDFVKDMIVNKREMTTTEAEAYRAGLKDGKALAIKAVDDEPELPGDPPEKTLKAILENPSIALRGTVIATKRHIRQRIEMIEVGDGVP</sequence>
<gene>
    <name evidence="1" type="ORF">UFOVP442_64</name>
</gene>
<organism evidence="1">
    <name type="scientific">uncultured Caudovirales phage</name>
    <dbReference type="NCBI Taxonomy" id="2100421"/>
    <lineage>
        <taxon>Viruses</taxon>
        <taxon>Duplodnaviria</taxon>
        <taxon>Heunggongvirae</taxon>
        <taxon>Uroviricota</taxon>
        <taxon>Caudoviricetes</taxon>
        <taxon>Peduoviridae</taxon>
        <taxon>Maltschvirus</taxon>
        <taxon>Maltschvirus maltsch</taxon>
    </lineage>
</organism>
<evidence type="ECO:0000313" key="1">
    <source>
        <dbReference type="EMBL" id="CAB4142936.1"/>
    </source>
</evidence>
<protein>
    <submittedName>
        <fullName evidence="1">Uncharacterized protein</fullName>
    </submittedName>
</protein>
<accession>A0A6J5MD92</accession>
<proteinExistence type="predicted"/>
<reference evidence="1" key="1">
    <citation type="submission" date="2020-04" db="EMBL/GenBank/DDBJ databases">
        <authorList>
            <person name="Chiriac C."/>
            <person name="Salcher M."/>
            <person name="Ghai R."/>
            <person name="Kavagutti S V."/>
        </authorList>
    </citation>
    <scope>NUCLEOTIDE SEQUENCE</scope>
</reference>
<dbReference type="EMBL" id="LR796419">
    <property type="protein sequence ID" value="CAB4142936.1"/>
    <property type="molecule type" value="Genomic_DNA"/>
</dbReference>
<name>A0A6J5MD92_9CAUD</name>